<dbReference type="InterPro" id="IPR001036">
    <property type="entry name" value="Acrflvin-R"/>
</dbReference>
<dbReference type="PANTHER" id="PTHR32063">
    <property type="match status" value="1"/>
</dbReference>
<feature type="transmembrane region" description="Helical" evidence="1">
    <location>
        <begin position="1034"/>
        <end position="1059"/>
    </location>
</feature>
<dbReference type="InterPro" id="IPR027463">
    <property type="entry name" value="AcrB_DN_DC_subdom"/>
</dbReference>
<sequence>MNFSAWAIRNPIAPILAFVMLLVLGWQSFNALPITRFPNIDVPFVSVVVSQSGAAPAEMETQVTKEIEDAVAAIAGVKNITSTVTDGVSTTAVEFRMEVATDKAVQDVKDAIDKIRGDLPGDVDAPIVSRIDVEGQAIMTFAVSAPNMTMEELSWFVDDTIKRALQGKSGIGKVDRYGGADREIRIELDPVKLGSFGVTAQAVSGQLKTTNTDLGGGRSELGAGEQAIRTLGNAQTVERLAATTIALGNGRFVRLDQLGTITDTYEELRSFSRFNGEPVVTFAVFRAKGASEVTVADTVTATLDEIRAKHPEVGISLVDDTVFYTVGNYESALHTLLEGAALAVLVVLAFLKNWRATAIAAVALPLSAIPTFYIMDMLGFSLNLVSLLAITLATGILVDDAIVEIENIARHIRMGKTPYRASIDAADEIGLAVIATTFTIVAVFVPVSFMPGIPGQYFRQFGLTVAISVLFSLLVARLITPLMAAYLMRAKDAAGHDDHKDGLFMRGYLWVVSRTTAGGLRIPNPLSWLGMHPRNRVAAFFLATRKILIPARYLTLVGAFVVLFISLFFMMQVPGSFIPPEDVSRIAISVELPPGSTLDDTDRTTTMIHDRISGIEGVANVFVLGGSSPTGELDVRRASVTVVLDKLDHSLLHKLMRIGRGIPLIGGLIPEPQAEGRVKPQNEIEAEIFANMRDVPDILAYKLNDRGERDVSFSILSANEADLNAAAAILQEALSGDPALANVSTDGALPRPELQITPRAEEAARLGVTTAAIAGVVRVATIGDTDAALAKLSIDDRLIPVRVRFDDASRTDLARIAALRVPTASGGAVPLSAVADIRIGEGPATVKRFNRDRRVSIGANLPVGVALGTASARFKEITEEVTLPASVRVQEAGDAEVQAEMTQSFGNAMIMGLMLVLTVLILLFKSVIQPFTILFSLPLAIGGVAAALILTNSALSMPVLIGILMLMGIVTKNAILLIDFAIEMRRQGMDRMKAVMEAGHKRAQPIVMTSIAMSAGMLPSAMGVGEGGSFRAPMATAVIGGIIMSTVLSLIVVPSFFLIMDDLSRLLGWATRGLIGRGEVEPEVLSPEVLTQEVTDLEARVSQLEAGRPSGAKPMLIVAQ</sequence>
<protein>
    <submittedName>
        <fullName evidence="2">Multidrug efflux pump subunit AcrB</fullName>
    </submittedName>
</protein>
<organism evidence="2 3">
    <name type="scientific">Gemmobacter aquatilis</name>
    <dbReference type="NCBI Taxonomy" id="933059"/>
    <lineage>
        <taxon>Bacteria</taxon>
        <taxon>Pseudomonadati</taxon>
        <taxon>Pseudomonadota</taxon>
        <taxon>Alphaproteobacteria</taxon>
        <taxon>Rhodobacterales</taxon>
        <taxon>Paracoccaceae</taxon>
        <taxon>Gemmobacter</taxon>
    </lineage>
</organism>
<dbReference type="RefSeq" id="WP_091303695.1">
    <property type="nucleotide sequence ID" value="NZ_FOCE01000021.1"/>
</dbReference>
<dbReference type="EMBL" id="FOCE01000021">
    <property type="protein sequence ID" value="SEO30746.1"/>
    <property type="molecule type" value="Genomic_DNA"/>
</dbReference>
<dbReference type="Gene3D" id="3.30.70.1440">
    <property type="entry name" value="Multidrug efflux transporter AcrB pore domain"/>
    <property type="match status" value="1"/>
</dbReference>
<proteinExistence type="predicted"/>
<evidence type="ECO:0000313" key="2">
    <source>
        <dbReference type="EMBL" id="SEO30746.1"/>
    </source>
</evidence>
<feature type="transmembrane region" description="Helical" evidence="1">
    <location>
        <begin position="461"/>
        <end position="479"/>
    </location>
</feature>
<keyword evidence="1" id="KW-0472">Membrane</keyword>
<evidence type="ECO:0000256" key="1">
    <source>
        <dbReference type="SAM" id="Phobius"/>
    </source>
</evidence>
<dbReference type="Pfam" id="PF00873">
    <property type="entry name" value="ACR_tran"/>
    <property type="match status" value="1"/>
</dbReference>
<dbReference type="PANTHER" id="PTHR32063:SF77">
    <property type="entry name" value="ACR FAMILY TRANSPORT PROTEIN"/>
    <property type="match status" value="1"/>
</dbReference>
<feature type="transmembrane region" description="Helical" evidence="1">
    <location>
        <begin position="553"/>
        <end position="571"/>
    </location>
</feature>
<keyword evidence="3" id="KW-1185">Reference proteome</keyword>
<dbReference type="STRING" id="933059.SAMN04488103_12114"/>
<feature type="transmembrane region" description="Helical" evidence="1">
    <location>
        <begin position="358"/>
        <end position="375"/>
    </location>
</feature>
<accession>A0A1H8NME4</accession>
<dbReference type="Gene3D" id="3.30.70.1320">
    <property type="entry name" value="Multidrug efflux transporter AcrB pore domain like"/>
    <property type="match status" value="1"/>
</dbReference>
<dbReference type="GO" id="GO:0042910">
    <property type="term" value="F:xenobiotic transmembrane transporter activity"/>
    <property type="evidence" value="ECO:0007669"/>
    <property type="project" value="TreeGrafter"/>
</dbReference>
<dbReference type="Proteomes" id="UP000198761">
    <property type="component" value="Unassembled WGS sequence"/>
</dbReference>
<dbReference type="Gene3D" id="3.30.70.1430">
    <property type="entry name" value="Multidrug efflux transporter AcrB pore domain"/>
    <property type="match status" value="2"/>
</dbReference>
<dbReference type="SUPFAM" id="SSF82714">
    <property type="entry name" value="Multidrug efflux transporter AcrB TolC docking domain, DN and DC subdomains"/>
    <property type="match status" value="2"/>
</dbReference>
<feature type="transmembrane region" description="Helical" evidence="1">
    <location>
        <begin position="905"/>
        <end position="924"/>
    </location>
</feature>
<keyword evidence="1" id="KW-1133">Transmembrane helix</keyword>
<dbReference type="SUPFAM" id="SSF82693">
    <property type="entry name" value="Multidrug efflux transporter AcrB pore domain, PN1, PN2, PC1 and PC2 subdomains"/>
    <property type="match status" value="3"/>
</dbReference>
<name>A0A1H8NME4_9RHOB</name>
<dbReference type="Gene3D" id="3.30.2090.10">
    <property type="entry name" value="Multidrug efflux transporter AcrB TolC docking domain, DN and DC subdomains"/>
    <property type="match status" value="2"/>
</dbReference>
<feature type="transmembrane region" description="Helical" evidence="1">
    <location>
        <begin position="429"/>
        <end position="449"/>
    </location>
</feature>
<dbReference type="SUPFAM" id="SSF82866">
    <property type="entry name" value="Multidrug efflux transporter AcrB transmembrane domain"/>
    <property type="match status" value="2"/>
</dbReference>
<evidence type="ECO:0000313" key="3">
    <source>
        <dbReference type="Proteomes" id="UP000198761"/>
    </source>
</evidence>
<feature type="transmembrane region" description="Helical" evidence="1">
    <location>
        <begin position="931"/>
        <end position="951"/>
    </location>
</feature>
<feature type="transmembrane region" description="Helical" evidence="1">
    <location>
        <begin position="957"/>
        <end position="982"/>
    </location>
</feature>
<dbReference type="Gene3D" id="1.20.1640.10">
    <property type="entry name" value="Multidrug efflux transporter AcrB transmembrane domain"/>
    <property type="match status" value="2"/>
</dbReference>
<feature type="transmembrane region" description="Helical" evidence="1">
    <location>
        <begin position="387"/>
        <end position="409"/>
    </location>
</feature>
<gene>
    <name evidence="2" type="ORF">SAMN04488103_12114</name>
</gene>
<dbReference type="AlphaFoldDB" id="A0A1H8NME4"/>
<dbReference type="PRINTS" id="PR00702">
    <property type="entry name" value="ACRIFLAVINRP"/>
</dbReference>
<dbReference type="GO" id="GO:0005886">
    <property type="term" value="C:plasma membrane"/>
    <property type="evidence" value="ECO:0007669"/>
    <property type="project" value="TreeGrafter"/>
</dbReference>
<feature type="transmembrane region" description="Helical" evidence="1">
    <location>
        <begin position="1003"/>
        <end position="1022"/>
    </location>
</feature>
<dbReference type="OrthoDB" id="174266at2"/>
<feature type="transmembrane region" description="Helical" evidence="1">
    <location>
        <begin position="332"/>
        <end position="351"/>
    </location>
</feature>
<keyword evidence="1" id="KW-0812">Transmembrane</keyword>
<reference evidence="2 3" key="1">
    <citation type="submission" date="2016-10" db="EMBL/GenBank/DDBJ databases">
        <authorList>
            <person name="de Groot N.N."/>
        </authorList>
    </citation>
    <scope>NUCLEOTIDE SEQUENCE [LARGE SCALE GENOMIC DNA]</scope>
    <source>
        <strain evidence="2 3">DSM 3857</strain>
    </source>
</reference>